<dbReference type="EMBL" id="MU155615">
    <property type="protein sequence ID" value="KAF9471843.1"/>
    <property type="molecule type" value="Genomic_DNA"/>
</dbReference>
<dbReference type="OrthoDB" id="16434at2759"/>
<sequence length="125" mass="14015">MAAASTTAALSQTLKHFLPTRGLPPVLQPRCGNLYEVLSRTPTGGVGMEVHQTRWGHKNIENSYWVITRSQFKLQGKHGKAWGRLYWKGVPVSERDERIRGSLKYTWSEGRSKALNATSTHPTTP</sequence>
<keyword evidence="2" id="KW-1185">Reference proteome</keyword>
<dbReference type="Pfam" id="PF16053">
    <property type="entry name" value="MRP-S34"/>
    <property type="match status" value="1"/>
</dbReference>
<proteinExistence type="predicted"/>
<gene>
    <name evidence="1" type="ORF">BDN70DRAFT_887690</name>
</gene>
<comment type="caution">
    <text evidence="1">The sequence shown here is derived from an EMBL/GenBank/DDBJ whole genome shotgun (WGS) entry which is preliminary data.</text>
</comment>
<dbReference type="PANTHER" id="PTHR35316">
    <property type="entry name" value="28S RIBOSOMAL S34 PROTEIN"/>
    <property type="match status" value="1"/>
</dbReference>
<reference evidence="1" key="1">
    <citation type="submission" date="2020-11" db="EMBL/GenBank/DDBJ databases">
        <authorList>
            <consortium name="DOE Joint Genome Institute"/>
            <person name="Ahrendt S."/>
            <person name="Riley R."/>
            <person name="Andreopoulos W."/>
            <person name="Labutti K."/>
            <person name="Pangilinan J."/>
            <person name="Ruiz-Duenas F.J."/>
            <person name="Barrasa J.M."/>
            <person name="Sanchez-Garcia M."/>
            <person name="Camarero S."/>
            <person name="Miyauchi S."/>
            <person name="Serrano A."/>
            <person name="Linde D."/>
            <person name="Babiker R."/>
            <person name="Drula E."/>
            <person name="Ayuso-Fernandez I."/>
            <person name="Pacheco R."/>
            <person name="Padilla G."/>
            <person name="Ferreira P."/>
            <person name="Barriuso J."/>
            <person name="Kellner H."/>
            <person name="Castanera R."/>
            <person name="Alfaro M."/>
            <person name="Ramirez L."/>
            <person name="Pisabarro A.G."/>
            <person name="Kuo A."/>
            <person name="Tritt A."/>
            <person name="Lipzen A."/>
            <person name="He G."/>
            <person name="Yan M."/>
            <person name="Ng V."/>
            <person name="Cullen D."/>
            <person name="Martin F."/>
            <person name="Rosso M.-N."/>
            <person name="Henrissat B."/>
            <person name="Hibbett D."/>
            <person name="Martinez A.T."/>
            <person name="Grigoriev I.V."/>
        </authorList>
    </citation>
    <scope>NUCLEOTIDE SEQUENCE</scope>
    <source>
        <strain evidence="1">CIRM-BRFM 674</strain>
    </source>
</reference>
<dbReference type="GO" id="GO:0005739">
    <property type="term" value="C:mitochondrion"/>
    <property type="evidence" value="ECO:0007669"/>
    <property type="project" value="InterPro"/>
</dbReference>
<dbReference type="GO" id="GO:0003735">
    <property type="term" value="F:structural constituent of ribosome"/>
    <property type="evidence" value="ECO:0007669"/>
    <property type="project" value="InterPro"/>
</dbReference>
<dbReference type="Proteomes" id="UP000807469">
    <property type="component" value="Unassembled WGS sequence"/>
</dbReference>
<name>A0A9P5YL66_9AGAR</name>
<dbReference type="InterPro" id="IPR032053">
    <property type="entry name" value="Ribosomal_mS34"/>
</dbReference>
<dbReference type="AlphaFoldDB" id="A0A9P5YL66"/>
<dbReference type="PANTHER" id="PTHR35316:SF1">
    <property type="entry name" value="28S RIBOSOMAL S34 PROTEIN"/>
    <property type="match status" value="1"/>
</dbReference>
<evidence type="ECO:0000313" key="1">
    <source>
        <dbReference type="EMBL" id="KAF9471843.1"/>
    </source>
</evidence>
<accession>A0A9P5YL66</accession>
<evidence type="ECO:0000313" key="2">
    <source>
        <dbReference type="Proteomes" id="UP000807469"/>
    </source>
</evidence>
<organism evidence="1 2">
    <name type="scientific">Pholiota conissans</name>
    <dbReference type="NCBI Taxonomy" id="109636"/>
    <lineage>
        <taxon>Eukaryota</taxon>
        <taxon>Fungi</taxon>
        <taxon>Dikarya</taxon>
        <taxon>Basidiomycota</taxon>
        <taxon>Agaricomycotina</taxon>
        <taxon>Agaricomycetes</taxon>
        <taxon>Agaricomycetidae</taxon>
        <taxon>Agaricales</taxon>
        <taxon>Agaricineae</taxon>
        <taxon>Strophariaceae</taxon>
        <taxon>Pholiota</taxon>
    </lineage>
</organism>
<protein>
    <submittedName>
        <fullName evidence="1">Uncharacterized protein</fullName>
    </submittedName>
</protein>